<dbReference type="InterPro" id="IPR014284">
    <property type="entry name" value="RNA_pol_sigma-70_dom"/>
</dbReference>
<dbReference type="RefSeq" id="WP_090608480.1">
    <property type="nucleotide sequence ID" value="NZ_FNZR01000010.1"/>
</dbReference>
<protein>
    <submittedName>
        <fullName evidence="7">RNA polymerase sigma-70 factor, ECF subfamily</fullName>
    </submittedName>
</protein>
<dbReference type="Gene3D" id="1.10.1740.10">
    <property type="match status" value="1"/>
</dbReference>
<evidence type="ECO:0000259" key="5">
    <source>
        <dbReference type="Pfam" id="PF04542"/>
    </source>
</evidence>
<feature type="domain" description="RNA polymerase sigma-70 region 2" evidence="5">
    <location>
        <begin position="27"/>
        <end position="92"/>
    </location>
</feature>
<dbReference type="InterPro" id="IPR013325">
    <property type="entry name" value="RNA_pol_sigma_r2"/>
</dbReference>
<dbReference type="OrthoDB" id="1097528at2"/>
<proteinExistence type="inferred from homology"/>
<dbReference type="SUPFAM" id="SSF88946">
    <property type="entry name" value="Sigma2 domain of RNA polymerase sigma factors"/>
    <property type="match status" value="1"/>
</dbReference>
<keyword evidence="8" id="KW-1185">Reference proteome</keyword>
<dbReference type="Pfam" id="PF04542">
    <property type="entry name" value="Sigma70_r2"/>
    <property type="match status" value="1"/>
</dbReference>
<dbReference type="InterPro" id="IPR013249">
    <property type="entry name" value="RNA_pol_sigma70_r4_t2"/>
</dbReference>
<dbReference type="AlphaFoldDB" id="A0A1H7T9T6"/>
<dbReference type="GO" id="GO:0016987">
    <property type="term" value="F:sigma factor activity"/>
    <property type="evidence" value="ECO:0007669"/>
    <property type="project" value="UniProtKB-KW"/>
</dbReference>
<reference evidence="8" key="1">
    <citation type="submission" date="2016-10" db="EMBL/GenBank/DDBJ databases">
        <authorList>
            <person name="Varghese N."/>
            <person name="Submissions S."/>
        </authorList>
    </citation>
    <scope>NUCLEOTIDE SEQUENCE [LARGE SCALE GENOMIC DNA]</scope>
    <source>
        <strain evidence="8">Jip14</strain>
    </source>
</reference>
<dbReference type="PANTHER" id="PTHR43133:SF46">
    <property type="entry name" value="RNA POLYMERASE SIGMA-70 FACTOR ECF SUBFAMILY"/>
    <property type="match status" value="1"/>
</dbReference>
<evidence type="ECO:0000256" key="3">
    <source>
        <dbReference type="ARBA" id="ARBA00023082"/>
    </source>
</evidence>
<dbReference type="GO" id="GO:0003677">
    <property type="term" value="F:DNA binding"/>
    <property type="evidence" value="ECO:0007669"/>
    <property type="project" value="InterPro"/>
</dbReference>
<dbReference type="PANTHER" id="PTHR43133">
    <property type="entry name" value="RNA POLYMERASE ECF-TYPE SIGMA FACTO"/>
    <property type="match status" value="1"/>
</dbReference>
<dbReference type="NCBIfam" id="TIGR02985">
    <property type="entry name" value="Sig70_bacteroi1"/>
    <property type="match status" value="1"/>
</dbReference>
<feature type="domain" description="RNA polymerase sigma factor 70 region 4 type 2" evidence="6">
    <location>
        <begin position="126"/>
        <end position="177"/>
    </location>
</feature>
<evidence type="ECO:0000256" key="2">
    <source>
        <dbReference type="ARBA" id="ARBA00023015"/>
    </source>
</evidence>
<comment type="similarity">
    <text evidence="1">Belongs to the sigma-70 factor family. ECF subfamily.</text>
</comment>
<evidence type="ECO:0000313" key="7">
    <source>
        <dbReference type="EMBL" id="SEL81650.1"/>
    </source>
</evidence>
<organism evidence="7 8">
    <name type="scientific">Parapedobacter koreensis</name>
    <dbReference type="NCBI Taxonomy" id="332977"/>
    <lineage>
        <taxon>Bacteria</taxon>
        <taxon>Pseudomonadati</taxon>
        <taxon>Bacteroidota</taxon>
        <taxon>Sphingobacteriia</taxon>
        <taxon>Sphingobacteriales</taxon>
        <taxon>Sphingobacteriaceae</taxon>
        <taxon>Parapedobacter</taxon>
    </lineage>
</organism>
<dbReference type="InterPro" id="IPR014327">
    <property type="entry name" value="RNA_pol_sigma70_bacteroid"/>
</dbReference>
<evidence type="ECO:0000313" key="8">
    <source>
        <dbReference type="Proteomes" id="UP000198916"/>
    </source>
</evidence>
<keyword evidence="4" id="KW-0804">Transcription</keyword>
<evidence type="ECO:0000259" key="6">
    <source>
        <dbReference type="Pfam" id="PF08281"/>
    </source>
</evidence>
<accession>A0A1H7T9T6</accession>
<evidence type="ECO:0000256" key="1">
    <source>
        <dbReference type="ARBA" id="ARBA00010641"/>
    </source>
</evidence>
<dbReference type="NCBIfam" id="TIGR02937">
    <property type="entry name" value="sigma70-ECF"/>
    <property type="match status" value="1"/>
</dbReference>
<dbReference type="Gene3D" id="1.10.10.10">
    <property type="entry name" value="Winged helix-like DNA-binding domain superfamily/Winged helix DNA-binding domain"/>
    <property type="match status" value="1"/>
</dbReference>
<gene>
    <name evidence="7" type="ORF">SAMN05421740_110179</name>
</gene>
<sequence>MSQYDLHSDFELADLLNQSDEHAFRHLYDKYWEKLYIIASNRLNDTVEGEEVVQDVFLNLWKKRQSFRLTRGFKNYFAVALKYEVINRRAKRVKNHEFQQLLDDSYDDHIATEDFHRFDLELLETQLEYRINQLPTKCRTVFTMSRQSALTNKQISETLQISEKAVEKHITHAIKFLKHHLSHYFTIIFTLVFG</sequence>
<dbReference type="InterPro" id="IPR007627">
    <property type="entry name" value="RNA_pol_sigma70_r2"/>
</dbReference>
<keyword evidence="2" id="KW-0805">Transcription regulation</keyword>
<dbReference type="InterPro" id="IPR013324">
    <property type="entry name" value="RNA_pol_sigma_r3/r4-like"/>
</dbReference>
<dbReference type="EMBL" id="FNZR01000010">
    <property type="protein sequence ID" value="SEL81650.1"/>
    <property type="molecule type" value="Genomic_DNA"/>
</dbReference>
<dbReference type="InterPro" id="IPR036388">
    <property type="entry name" value="WH-like_DNA-bd_sf"/>
</dbReference>
<dbReference type="InterPro" id="IPR039425">
    <property type="entry name" value="RNA_pol_sigma-70-like"/>
</dbReference>
<dbReference type="Pfam" id="PF08281">
    <property type="entry name" value="Sigma70_r4_2"/>
    <property type="match status" value="1"/>
</dbReference>
<dbReference type="GO" id="GO:0006352">
    <property type="term" value="P:DNA-templated transcription initiation"/>
    <property type="evidence" value="ECO:0007669"/>
    <property type="project" value="InterPro"/>
</dbReference>
<dbReference type="Proteomes" id="UP000198916">
    <property type="component" value="Unassembled WGS sequence"/>
</dbReference>
<keyword evidence="3" id="KW-0731">Sigma factor</keyword>
<dbReference type="SUPFAM" id="SSF88659">
    <property type="entry name" value="Sigma3 and sigma4 domains of RNA polymerase sigma factors"/>
    <property type="match status" value="1"/>
</dbReference>
<dbReference type="STRING" id="332977.SAMN05421740_110179"/>
<name>A0A1H7T9T6_9SPHI</name>
<evidence type="ECO:0000256" key="4">
    <source>
        <dbReference type="ARBA" id="ARBA00023163"/>
    </source>
</evidence>